<dbReference type="SUPFAM" id="SSF103473">
    <property type="entry name" value="MFS general substrate transporter"/>
    <property type="match status" value="1"/>
</dbReference>
<keyword evidence="1" id="KW-1133">Transmembrane helix</keyword>
<sequence>MLRLLVPFLTGAVSGEVTTAIHRTKRRAATMFVIGLLALAGTAFLLVTIYLALARTYGDIWAALIVAAGCFALAIIGLIVMKISDAYYKRRMRERTHVDGSAVLTATALAALPMLAKRPMLIASALPIIGLAVYAFMSEGAAGTREKSRRDSRGGAGR</sequence>
<gene>
    <name evidence="2" type="ORF">ATN84_14975</name>
</gene>
<dbReference type="AlphaFoldDB" id="A0A135HSM4"/>
<keyword evidence="1" id="KW-0812">Transmembrane</keyword>
<comment type="caution">
    <text evidence="2">The sequence shown here is derived from an EMBL/GenBank/DDBJ whole genome shotgun (WGS) entry which is preliminary data.</text>
</comment>
<feature type="transmembrane region" description="Helical" evidence="1">
    <location>
        <begin position="60"/>
        <end position="84"/>
    </location>
</feature>
<feature type="transmembrane region" description="Helical" evidence="1">
    <location>
        <begin position="31"/>
        <end position="54"/>
    </location>
</feature>
<dbReference type="Pfam" id="PF07332">
    <property type="entry name" value="Phage_holin_3_6"/>
    <property type="match status" value="1"/>
</dbReference>
<feature type="transmembrane region" description="Helical" evidence="1">
    <location>
        <begin position="96"/>
        <end position="115"/>
    </location>
</feature>
<keyword evidence="1" id="KW-0472">Membrane</keyword>
<name>A0A135HSM4_9HYPH</name>
<proteinExistence type="predicted"/>
<keyword evidence="3" id="KW-1185">Reference proteome</keyword>
<evidence type="ECO:0000313" key="3">
    <source>
        <dbReference type="Proteomes" id="UP000070107"/>
    </source>
</evidence>
<accession>A0A135HSM4</accession>
<dbReference type="Proteomes" id="UP000070107">
    <property type="component" value="Unassembled WGS sequence"/>
</dbReference>
<protein>
    <recommendedName>
        <fullName evidence="4">Phage holin family protein</fullName>
    </recommendedName>
</protein>
<dbReference type="InterPro" id="IPR036259">
    <property type="entry name" value="MFS_trans_sf"/>
</dbReference>
<evidence type="ECO:0008006" key="4">
    <source>
        <dbReference type="Google" id="ProtNLM"/>
    </source>
</evidence>
<dbReference type="OrthoDB" id="8117033at2"/>
<feature type="transmembrane region" description="Helical" evidence="1">
    <location>
        <begin position="121"/>
        <end position="142"/>
    </location>
</feature>
<evidence type="ECO:0000313" key="2">
    <source>
        <dbReference type="EMBL" id="KXF76200.1"/>
    </source>
</evidence>
<organism evidence="2 3">
    <name type="scientific">Paramesorhizobium deserti</name>
    <dbReference type="NCBI Taxonomy" id="1494590"/>
    <lineage>
        <taxon>Bacteria</taxon>
        <taxon>Pseudomonadati</taxon>
        <taxon>Pseudomonadota</taxon>
        <taxon>Alphaproteobacteria</taxon>
        <taxon>Hyphomicrobiales</taxon>
        <taxon>Phyllobacteriaceae</taxon>
        <taxon>Paramesorhizobium</taxon>
    </lineage>
</organism>
<dbReference type="InterPro" id="IPR009937">
    <property type="entry name" value="Phage_holin_3_6"/>
</dbReference>
<dbReference type="EMBL" id="LNTU01000034">
    <property type="protein sequence ID" value="KXF76200.1"/>
    <property type="molecule type" value="Genomic_DNA"/>
</dbReference>
<reference evidence="2 3" key="1">
    <citation type="submission" date="2015-11" db="EMBL/GenBank/DDBJ databases">
        <title>Draft genome sequence of Paramesorhizobium deserti A-3-E, a strain highly resistant to diverse beta-lactam antibiotics.</title>
        <authorList>
            <person name="Lv R."/>
            <person name="Yang X."/>
            <person name="Fang N."/>
            <person name="Guo J."/>
            <person name="Luo X."/>
            <person name="Peng F."/>
            <person name="Yang R."/>
            <person name="Cui Y."/>
            <person name="Fang C."/>
            <person name="Song Y."/>
        </authorList>
    </citation>
    <scope>NUCLEOTIDE SEQUENCE [LARGE SCALE GENOMIC DNA]</scope>
    <source>
        <strain evidence="2 3">A-3-E</strain>
    </source>
</reference>
<evidence type="ECO:0000256" key="1">
    <source>
        <dbReference type="SAM" id="Phobius"/>
    </source>
</evidence>
<dbReference type="RefSeq" id="WP_068883007.1">
    <property type="nucleotide sequence ID" value="NZ_LNTU01000034.1"/>
</dbReference>